<dbReference type="Pfam" id="PF07969">
    <property type="entry name" value="Amidohydro_3"/>
    <property type="match status" value="1"/>
</dbReference>
<protein>
    <recommendedName>
        <fullName evidence="2">Amidohydrolase 3 domain-containing protein</fullName>
    </recommendedName>
</protein>
<dbReference type="InterPro" id="IPR013108">
    <property type="entry name" value="Amidohydro_3"/>
</dbReference>
<proteinExistence type="predicted"/>
<dbReference type="InterPro" id="IPR011059">
    <property type="entry name" value="Metal-dep_hydrolase_composite"/>
</dbReference>
<feature type="signal peptide" evidence="1">
    <location>
        <begin position="1"/>
        <end position="24"/>
    </location>
</feature>
<dbReference type="PANTHER" id="PTHR22642:SF2">
    <property type="entry name" value="PROTEIN LONG AFTER FAR-RED 3"/>
    <property type="match status" value="1"/>
</dbReference>
<evidence type="ECO:0000256" key="1">
    <source>
        <dbReference type="SAM" id="SignalP"/>
    </source>
</evidence>
<gene>
    <name evidence="3" type="ORF">GGR00_001595</name>
</gene>
<dbReference type="Gene3D" id="3.20.20.140">
    <property type="entry name" value="Metal-dependent hydrolases"/>
    <property type="match status" value="1"/>
</dbReference>
<name>A0A7X0KKB0_9HYPH</name>
<feature type="chain" id="PRO_5031417170" description="Amidohydrolase 3 domain-containing protein" evidence="1">
    <location>
        <begin position="25"/>
        <end position="561"/>
    </location>
</feature>
<dbReference type="InterPro" id="IPR033932">
    <property type="entry name" value="YtcJ-like"/>
</dbReference>
<dbReference type="SUPFAM" id="SSF51338">
    <property type="entry name" value="Composite domain of metallo-dependent hydrolases"/>
    <property type="match status" value="1"/>
</dbReference>
<dbReference type="AlphaFoldDB" id="A0A7X0KKB0"/>
<dbReference type="RefSeq" id="WP_184699046.1">
    <property type="nucleotide sequence ID" value="NZ_BAABEG010000001.1"/>
</dbReference>
<dbReference type="SUPFAM" id="SSF51556">
    <property type="entry name" value="Metallo-dependent hydrolases"/>
    <property type="match status" value="1"/>
</dbReference>
<accession>A0A7X0KKB0</accession>
<dbReference type="CDD" id="cd01300">
    <property type="entry name" value="YtcJ_like"/>
    <property type="match status" value="1"/>
</dbReference>
<dbReference type="EMBL" id="JACHOU010000003">
    <property type="protein sequence ID" value="MBB6353821.1"/>
    <property type="molecule type" value="Genomic_DNA"/>
</dbReference>
<reference evidence="3 4" key="1">
    <citation type="submission" date="2020-08" db="EMBL/GenBank/DDBJ databases">
        <title>Genomic Encyclopedia of Type Strains, Phase IV (KMG-IV): sequencing the most valuable type-strain genomes for metagenomic binning, comparative biology and taxonomic classification.</title>
        <authorList>
            <person name="Goeker M."/>
        </authorList>
    </citation>
    <scope>NUCLEOTIDE SEQUENCE [LARGE SCALE GENOMIC DNA]</scope>
    <source>
        <strain evidence="3 4">DSM 7051</strain>
    </source>
</reference>
<comment type="caution">
    <text evidence="3">The sequence shown here is derived from an EMBL/GenBank/DDBJ whole genome shotgun (WGS) entry which is preliminary data.</text>
</comment>
<dbReference type="GO" id="GO:0016810">
    <property type="term" value="F:hydrolase activity, acting on carbon-nitrogen (but not peptide) bonds"/>
    <property type="evidence" value="ECO:0007669"/>
    <property type="project" value="InterPro"/>
</dbReference>
<sequence>MTSSGIKTAAAILAGGLATVPALAKPMVLTNARVHTVNPAAPSAQAIAIDDDGVILAVGTKEAALAAAGKDADVIDLDGMSVLPGFQDAHMHLIEAGVNEILCEFEPFDTLDNTLDAVRDCVKSSKTEWVLGSGVSMTNLLDQSDNPRALLDEISPDRPVLILDDIGHGAWANSAAMQAAGYDAMAADPPGGIILRDAGTGEPNGVVLENAQQKLRNLAFPDTPENVEFAYESLLPTLRTLAENGITSVSDAGGFWPQGHLKVWQKAVANDTLTVRASNALYVYPDLPFDEQMAALNKLYSNDPASLLRFNQAKIYVDGILEQRTGAVLQTYLKGAGIDHGHDSGFLYFDVDTLDRYSRELSKSGFQLHYHVTGDRGARLALDAIEQSDPKPGPHRLTHLYLLDKADYPRFKQLGVVADFQLAPSSIDPEYNKFIRQFIGDRADRMLPAASLTATGAEVVMSSDFDADELSPLVKIQAALTRKSEGAPDVATAIEWMTINPARLLHQDRTTGSLEVGKFADLVVIDRDITAIPVAQIGKARVVATLLQGKPVYDPDEMFEE</sequence>
<evidence type="ECO:0000313" key="4">
    <source>
        <dbReference type="Proteomes" id="UP000536262"/>
    </source>
</evidence>
<dbReference type="PANTHER" id="PTHR22642">
    <property type="entry name" value="IMIDAZOLONEPROPIONASE"/>
    <property type="match status" value="1"/>
</dbReference>
<feature type="domain" description="Amidohydrolase 3" evidence="2">
    <location>
        <begin position="73"/>
        <end position="553"/>
    </location>
</feature>
<keyword evidence="1" id="KW-0732">Signal</keyword>
<dbReference type="Proteomes" id="UP000536262">
    <property type="component" value="Unassembled WGS sequence"/>
</dbReference>
<organism evidence="3 4">
    <name type="scientific">Aminobacter aganoensis</name>
    <dbReference type="NCBI Taxonomy" id="83264"/>
    <lineage>
        <taxon>Bacteria</taxon>
        <taxon>Pseudomonadati</taxon>
        <taxon>Pseudomonadota</taxon>
        <taxon>Alphaproteobacteria</taxon>
        <taxon>Hyphomicrobiales</taxon>
        <taxon>Phyllobacteriaceae</taxon>
        <taxon>Aminobacter</taxon>
    </lineage>
</organism>
<dbReference type="Gene3D" id="2.30.40.10">
    <property type="entry name" value="Urease, subunit C, domain 1"/>
    <property type="match status" value="1"/>
</dbReference>
<keyword evidence="4" id="KW-1185">Reference proteome</keyword>
<dbReference type="Gene3D" id="3.10.310.70">
    <property type="match status" value="1"/>
</dbReference>
<evidence type="ECO:0000259" key="2">
    <source>
        <dbReference type="Pfam" id="PF07969"/>
    </source>
</evidence>
<dbReference type="InterPro" id="IPR032466">
    <property type="entry name" value="Metal_Hydrolase"/>
</dbReference>
<evidence type="ECO:0000313" key="3">
    <source>
        <dbReference type="EMBL" id="MBB6353821.1"/>
    </source>
</evidence>